<evidence type="ECO:0000313" key="1">
    <source>
        <dbReference type="EMBL" id="KAH6940769.1"/>
    </source>
</evidence>
<dbReference type="EMBL" id="CM023491">
    <property type="protein sequence ID" value="KAH6940769.1"/>
    <property type="molecule type" value="Genomic_DNA"/>
</dbReference>
<name>A0ACB7T3N9_HYAAI</name>
<dbReference type="Proteomes" id="UP000821845">
    <property type="component" value="Chromosome 11"/>
</dbReference>
<keyword evidence="2" id="KW-1185">Reference proteome</keyword>
<gene>
    <name evidence="1" type="ORF">HPB50_006479</name>
</gene>
<comment type="caution">
    <text evidence="1">The sequence shown here is derived from an EMBL/GenBank/DDBJ whole genome shotgun (WGS) entry which is preliminary data.</text>
</comment>
<reference evidence="1" key="1">
    <citation type="submission" date="2020-05" db="EMBL/GenBank/DDBJ databases">
        <title>Large-scale comparative analyses of tick genomes elucidate their genetic diversity and vector capacities.</title>
        <authorList>
            <person name="Jia N."/>
            <person name="Wang J."/>
            <person name="Shi W."/>
            <person name="Du L."/>
            <person name="Sun Y."/>
            <person name="Zhan W."/>
            <person name="Jiang J."/>
            <person name="Wang Q."/>
            <person name="Zhang B."/>
            <person name="Ji P."/>
            <person name="Sakyi L.B."/>
            <person name="Cui X."/>
            <person name="Yuan T."/>
            <person name="Jiang B."/>
            <person name="Yang W."/>
            <person name="Lam T.T.-Y."/>
            <person name="Chang Q."/>
            <person name="Ding S."/>
            <person name="Wang X."/>
            <person name="Zhu J."/>
            <person name="Ruan X."/>
            <person name="Zhao L."/>
            <person name="Wei J."/>
            <person name="Que T."/>
            <person name="Du C."/>
            <person name="Cheng J."/>
            <person name="Dai P."/>
            <person name="Han X."/>
            <person name="Huang E."/>
            <person name="Gao Y."/>
            <person name="Liu J."/>
            <person name="Shao H."/>
            <person name="Ye R."/>
            <person name="Li L."/>
            <person name="Wei W."/>
            <person name="Wang X."/>
            <person name="Wang C."/>
            <person name="Yang T."/>
            <person name="Huo Q."/>
            <person name="Li W."/>
            <person name="Guo W."/>
            <person name="Chen H."/>
            <person name="Zhou L."/>
            <person name="Ni X."/>
            <person name="Tian J."/>
            <person name="Zhou Y."/>
            <person name="Sheng Y."/>
            <person name="Liu T."/>
            <person name="Pan Y."/>
            <person name="Xia L."/>
            <person name="Li J."/>
            <person name="Zhao F."/>
            <person name="Cao W."/>
        </authorList>
    </citation>
    <scope>NUCLEOTIDE SEQUENCE</scope>
    <source>
        <strain evidence="1">Hyas-2018</strain>
    </source>
</reference>
<sequence length="321" mass="36716">MVPRRLLECVDKSIVEDAQVELYGSSCNGFGMVHSDLDISLTFQGSEDGKDFSHKETIFDLARHLRKHGSLQEIKAIPWAKVPIVKFTHKGTGLEGDISLYNTMALHNTRLLKTYSELDERVRILGYTFKHFAKKCDINDASKGSLSSYAYILLTLYYLQQCNPPVIPVLQELYPEDEQKPEVMVDGCNTWFYDRTGDVCFVWKEFGSNCQSVGQLWLGLLKFYSEEFNFRDHVVSIRQKAIVTKDQKGWSRHCIAIEDPFELGRNLGKGVSEKVGAHIMSTLQRGYSLFRKPMLECPPEYNSFAEYFFSKENLAKASART</sequence>
<protein>
    <submittedName>
        <fullName evidence="1">Uncharacterized protein</fullName>
    </submittedName>
</protein>
<organism evidence="1 2">
    <name type="scientific">Hyalomma asiaticum</name>
    <name type="common">Tick</name>
    <dbReference type="NCBI Taxonomy" id="266040"/>
    <lineage>
        <taxon>Eukaryota</taxon>
        <taxon>Metazoa</taxon>
        <taxon>Ecdysozoa</taxon>
        <taxon>Arthropoda</taxon>
        <taxon>Chelicerata</taxon>
        <taxon>Arachnida</taxon>
        <taxon>Acari</taxon>
        <taxon>Parasitiformes</taxon>
        <taxon>Ixodida</taxon>
        <taxon>Ixodoidea</taxon>
        <taxon>Ixodidae</taxon>
        <taxon>Hyalomminae</taxon>
        <taxon>Hyalomma</taxon>
    </lineage>
</organism>
<proteinExistence type="predicted"/>
<evidence type="ECO:0000313" key="2">
    <source>
        <dbReference type="Proteomes" id="UP000821845"/>
    </source>
</evidence>
<accession>A0ACB7T3N9</accession>